<dbReference type="EMBL" id="RMBX01000011">
    <property type="protein sequence ID" value="RPD39487.1"/>
    <property type="molecule type" value="Genomic_DNA"/>
</dbReference>
<protein>
    <recommendedName>
        <fullName evidence="3">RHS repeat protein</fullName>
    </recommendedName>
</protein>
<sequence length="1145" mass="128692">MFSHTNRIKRLILFLTILLTAPASLVAQDVSLLRKPIPKSPEVSSLMRFTDHPVSVSTGLPEVNIPLYTIATDYIQLPVTLSYHSAGVKITDVAGRTGMGWSLMPGGIITQSIKGMNDFSGYSGAQGWITAPFTNYTNPSICDLKNLMSQKYDAEPDVMSFNFCGKSGQFSFRNDGRIALTSDSKLKIEPLPGVQPGGFSLVSWQVTDDQGIRYQFNEYGTTEVRTISISYWYVLNWEIETNYPIKTQRTFYLTKIIQPNGEEINFQYDSYSLKDVARISDVKNGIDSSIINNYQCILTLDKQLKTITFPKGKVEFVPGPNRCDLYGDKLLDKVIVYDANNVKKREFRFSYKYHTVNGVKEVSELTFNPNDHPYFGQNTTSALDNDPYKDKRLFLYGLDEYNTTTNLPAHNYTIEYEPGIGPMPDRFSAKRDWWGYYNANPYNSMLEGIFQDPALLKMSPEYITTHRAPDLARTKTGVLKKVTYPTGGHLELEYEQNTTTGNVTAVVPFITHPPVAYSVTGASGTFLGNLSIHNTPDKTIQIQFDVQTCINGPLVMNLPFAVKDANGNPVYTETQISALPFENGNGTAPAYRRYTLSFTNGDYKIYSANMGGVPCSYYIKVLTWYEDAPVSYFNPAGGLRVKSSRLYDPVTGKSIIKKYDYNWLDNGTLKSSGKHTCAEFKTGYTYNVSKGIAWDPNNPGWPNSENIEVRYILTSEPVYPLGSICYDQVMESVSDDNGNDLGKTAYTYFNYTDVLSLFFNTRNYNNLPVFGEQGFAPPIFSIDNRSWQRNKLWKKEIFANQNGVYNSIRRETYQYNTVYTDTLQGMNTSYHFASVFTIGTTCAPYSVFLPQFDKINYHSYSHYSGYMPVSRVVVEDITPAGTLTQQTDYVYSTAVQKPSSVTTTLSNGHQTVQVYKYAGDYTNVTSANDGVLLLQQQFAIGLPVEESNFDITPASVQQLVSSKFISYRTDKPYPAAIYLTESSVPLTDFTLSAVAAGAVTKDSRYRSRYLFNAYDANGNILEQQKTSDVKEVYLWGYGSKLPVARILGSDQNTVKNFISQAILDNPATTDAAMRTELNKIRIGLAGTLALVYTYTHSLVDGMMSETDPSGKTVFYEYDPFGRLKLVRNHDGQILKQFDYQYKVTP</sequence>
<comment type="caution">
    <text evidence="1">The sequence shown here is derived from an EMBL/GenBank/DDBJ whole genome shotgun (WGS) entry which is preliminary data.</text>
</comment>
<organism evidence="1 2">
    <name type="scientific">Chitinophaga barathri</name>
    <dbReference type="NCBI Taxonomy" id="1647451"/>
    <lineage>
        <taxon>Bacteria</taxon>
        <taxon>Pseudomonadati</taxon>
        <taxon>Bacteroidota</taxon>
        <taxon>Chitinophagia</taxon>
        <taxon>Chitinophagales</taxon>
        <taxon>Chitinophagaceae</taxon>
        <taxon>Chitinophaga</taxon>
    </lineage>
</organism>
<accession>A0A3N4MD46</accession>
<keyword evidence="2" id="KW-1185">Reference proteome</keyword>
<evidence type="ECO:0000313" key="1">
    <source>
        <dbReference type="EMBL" id="RPD39487.1"/>
    </source>
</evidence>
<evidence type="ECO:0000313" key="2">
    <source>
        <dbReference type="Proteomes" id="UP000279089"/>
    </source>
</evidence>
<proteinExistence type="predicted"/>
<gene>
    <name evidence="1" type="ORF">EG028_20430</name>
</gene>
<dbReference type="Proteomes" id="UP000279089">
    <property type="component" value="Unassembled WGS sequence"/>
</dbReference>
<reference evidence="2" key="1">
    <citation type="submission" date="2018-11" db="EMBL/GenBank/DDBJ databases">
        <title>Chitinophaga lutea sp.nov., isolate from arsenic contaminated soil.</title>
        <authorList>
            <person name="Zong Y."/>
        </authorList>
    </citation>
    <scope>NUCLEOTIDE SEQUENCE [LARGE SCALE GENOMIC DNA]</scope>
    <source>
        <strain evidence="2">YLT18</strain>
    </source>
</reference>
<evidence type="ECO:0008006" key="3">
    <source>
        <dbReference type="Google" id="ProtNLM"/>
    </source>
</evidence>
<dbReference type="AlphaFoldDB" id="A0A3N4MD46"/>
<name>A0A3N4MD46_9BACT</name>